<proteinExistence type="predicted"/>
<comment type="caution">
    <text evidence="1">The sequence shown here is derived from an EMBL/GenBank/DDBJ whole genome shotgun (WGS) entry which is preliminary data.</text>
</comment>
<organism evidence="1 2">
    <name type="scientific">Marasmiellus scandens</name>
    <dbReference type="NCBI Taxonomy" id="2682957"/>
    <lineage>
        <taxon>Eukaryota</taxon>
        <taxon>Fungi</taxon>
        <taxon>Dikarya</taxon>
        <taxon>Basidiomycota</taxon>
        <taxon>Agaricomycotina</taxon>
        <taxon>Agaricomycetes</taxon>
        <taxon>Agaricomycetidae</taxon>
        <taxon>Agaricales</taxon>
        <taxon>Marasmiineae</taxon>
        <taxon>Omphalotaceae</taxon>
        <taxon>Marasmiellus</taxon>
    </lineage>
</organism>
<evidence type="ECO:0000313" key="2">
    <source>
        <dbReference type="Proteomes" id="UP001498398"/>
    </source>
</evidence>
<accession>A0ABR1IJE0</accession>
<sequence length="181" mass="19867">MDRRNTIAENSLATVLAQLPPAMLTLLSRATTRSLDNPNLPQDTAAVDYAEILGDLLVVLGGSAVLANTANTSTLFTPASTAQPIQALICRNCNTPFQLPPPSQRWYSITVGRRIGYVRGWSVQERLTTQVPGAKKRFFLTRDEARAHFLLALQHGQTVIVDFNPIIQYLPVPQGYGQLIP</sequence>
<evidence type="ECO:0000313" key="1">
    <source>
        <dbReference type="EMBL" id="KAK7434069.1"/>
    </source>
</evidence>
<keyword evidence="2" id="KW-1185">Reference proteome</keyword>
<name>A0ABR1IJE0_9AGAR</name>
<gene>
    <name evidence="1" type="ORF">VKT23_020395</name>
</gene>
<dbReference type="EMBL" id="JBANRG010000132">
    <property type="protein sequence ID" value="KAK7434069.1"/>
    <property type="molecule type" value="Genomic_DNA"/>
</dbReference>
<reference evidence="1 2" key="1">
    <citation type="submission" date="2024-01" db="EMBL/GenBank/DDBJ databases">
        <title>A draft genome for the cacao thread blight pathogen Marasmiellus scandens.</title>
        <authorList>
            <person name="Baruah I.K."/>
            <person name="Leung J."/>
            <person name="Bukari Y."/>
            <person name="Amoako-Attah I."/>
            <person name="Meinhardt L.W."/>
            <person name="Bailey B.A."/>
            <person name="Cohen S.P."/>
        </authorList>
    </citation>
    <scope>NUCLEOTIDE SEQUENCE [LARGE SCALE GENOMIC DNA]</scope>
    <source>
        <strain evidence="1 2">GH-19</strain>
    </source>
</reference>
<protein>
    <submittedName>
        <fullName evidence="1">Uncharacterized protein</fullName>
    </submittedName>
</protein>
<dbReference type="Proteomes" id="UP001498398">
    <property type="component" value="Unassembled WGS sequence"/>
</dbReference>